<organism evidence="2 3">
    <name type="scientific">Pseudovirgaria hyperparasitica</name>
    <dbReference type="NCBI Taxonomy" id="470096"/>
    <lineage>
        <taxon>Eukaryota</taxon>
        <taxon>Fungi</taxon>
        <taxon>Dikarya</taxon>
        <taxon>Ascomycota</taxon>
        <taxon>Pezizomycotina</taxon>
        <taxon>Dothideomycetes</taxon>
        <taxon>Dothideomycetes incertae sedis</taxon>
        <taxon>Acrospermales</taxon>
        <taxon>Acrospermaceae</taxon>
        <taxon>Pseudovirgaria</taxon>
    </lineage>
</organism>
<protein>
    <submittedName>
        <fullName evidence="2">Uncharacterized protein</fullName>
    </submittedName>
</protein>
<evidence type="ECO:0000313" key="3">
    <source>
        <dbReference type="Proteomes" id="UP000799437"/>
    </source>
</evidence>
<evidence type="ECO:0000313" key="2">
    <source>
        <dbReference type="EMBL" id="KAF2758780.1"/>
    </source>
</evidence>
<dbReference type="CDD" id="cd22249">
    <property type="entry name" value="UDM1_RNF168_RNF169-like"/>
    <property type="match status" value="1"/>
</dbReference>
<dbReference type="OrthoDB" id="5377213at2759"/>
<feature type="region of interest" description="Disordered" evidence="1">
    <location>
        <begin position="110"/>
        <end position="335"/>
    </location>
</feature>
<feature type="compositionally biased region" description="Low complexity" evidence="1">
    <location>
        <begin position="124"/>
        <end position="135"/>
    </location>
</feature>
<proteinExistence type="predicted"/>
<keyword evidence="3" id="KW-1185">Reference proteome</keyword>
<feature type="compositionally biased region" description="Low complexity" evidence="1">
    <location>
        <begin position="194"/>
        <end position="205"/>
    </location>
</feature>
<feature type="compositionally biased region" description="Polar residues" evidence="1">
    <location>
        <begin position="21"/>
        <end position="31"/>
    </location>
</feature>
<name>A0A6A6WA01_9PEZI</name>
<feature type="compositionally biased region" description="Pro residues" evidence="1">
    <location>
        <begin position="149"/>
        <end position="160"/>
    </location>
</feature>
<dbReference type="RefSeq" id="XP_033601231.1">
    <property type="nucleotide sequence ID" value="XM_033741098.1"/>
</dbReference>
<feature type="compositionally biased region" description="Basic and acidic residues" evidence="1">
    <location>
        <begin position="280"/>
        <end position="330"/>
    </location>
</feature>
<reference evidence="2" key="1">
    <citation type="journal article" date="2020" name="Stud. Mycol.">
        <title>101 Dothideomycetes genomes: a test case for predicting lifestyles and emergence of pathogens.</title>
        <authorList>
            <person name="Haridas S."/>
            <person name="Albert R."/>
            <person name="Binder M."/>
            <person name="Bloem J."/>
            <person name="Labutti K."/>
            <person name="Salamov A."/>
            <person name="Andreopoulos B."/>
            <person name="Baker S."/>
            <person name="Barry K."/>
            <person name="Bills G."/>
            <person name="Bluhm B."/>
            <person name="Cannon C."/>
            <person name="Castanera R."/>
            <person name="Culley D."/>
            <person name="Daum C."/>
            <person name="Ezra D."/>
            <person name="Gonzalez J."/>
            <person name="Henrissat B."/>
            <person name="Kuo A."/>
            <person name="Liang C."/>
            <person name="Lipzen A."/>
            <person name="Lutzoni F."/>
            <person name="Magnuson J."/>
            <person name="Mondo S."/>
            <person name="Nolan M."/>
            <person name="Ohm R."/>
            <person name="Pangilinan J."/>
            <person name="Park H.-J."/>
            <person name="Ramirez L."/>
            <person name="Alfaro M."/>
            <person name="Sun H."/>
            <person name="Tritt A."/>
            <person name="Yoshinaga Y."/>
            <person name="Zwiers L.-H."/>
            <person name="Turgeon B."/>
            <person name="Goodwin S."/>
            <person name="Spatafora J."/>
            <person name="Crous P."/>
            <person name="Grigoriev I."/>
        </authorList>
    </citation>
    <scope>NUCLEOTIDE SEQUENCE</scope>
    <source>
        <strain evidence="2">CBS 121739</strain>
    </source>
</reference>
<feature type="compositionally biased region" description="Basic and acidic residues" evidence="1">
    <location>
        <begin position="175"/>
        <end position="188"/>
    </location>
</feature>
<evidence type="ECO:0000256" key="1">
    <source>
        <dbReference type="SAM" id="MobiDB-lite"/>
    </source>
</evidence>
<feature type="compositionally biased region" description="Polar residues" evidence="1">
    <location>
        <begin position="213"/>
        <end position="231"/>
    </location>
</feature>
<accession>A0A6A6WA01</accession>
<dbReference type="GeneID" id="54482152"/>
<dbReference type="EMBL" id="ML996571">
    <property type="protein sequence ID" value="KAF2758780.1"/>
    <property type="molecule type" value="Genomic_DNA"/>
</dbReference>
<gene>
    <name evidence="2" type="ORF">EJ05DRAFT_363847</name>
</gene>
<dbReference type="AlphaFoldDB" id="A0A6A6WA01"/>
<feature type="region of interest" description="Disordered" evidence="1">
    <location>
        <begin position="1"/>
        <end position="31"/>
    </location>
</feature>
<dbReference type="Proteomes" id="UP000799437">
    <property type="component" value="Unassembled WGS sequence"/>
</dbReference>
<sequence>MARKSAASLANHARLHKRENSTTSMKSPASLHSTEMPWADCYAIEPTWKESGVLEMASPKSVKIKPYLRKLSMKNEGGIDLSRPAAENEGLTGLGIDDIHISSPRTISDVTFSPIGTRTKHSRSTSNTSQFSNNSGPRPSQPYHIHPLRPTPRPYTPPVPSYANSSNGCEEDSEAHDVVYTESIRDRSLPPGPSRRSTSISSSKAPPMPPLLITSSSFTKMGTPSQSSLSIASPVAGRPRGDTLRSLDSFATAPSSRPSLDKFSLIRGRDSPLDPVSRANEIRLARQAYKEKEEAKDRKMEKEAMKKADQDARRDERKRDRQRRKEEAASKRSLSVSNEKLEYTNVIGREYGEFRPAHARSMPARVDTGLSAKRTHTTQDLSKTKKARSRWLSFIAWLRTRFLRMGHHGHSR</sequence>